<evidence type="ECO:0000313" key="2">
    <source>
        <dbReference type="EMBL" id="NKX46230.1"/>
    </source>
</evidence>
<dbReference type="RefSeq" id="WP_168624613.1">
    <property type="nucleotide sequence ID" value="NZ_JAAZQQ010000006.1"/>
</dbReference>
<proteinExistence type="predicted"/>
<evidence type="ECO:0000256" key="1">
    <source>
        <dbReference type="SAM" id="Phobius"/>
    </source>
</evidence>
<dbReference type="PANTHER" id="PTHR34821">
    <property type="entry name" value="INNER MEMBRANE PROTEIN YDCZ"/>
    <property type="match status" value="1"/>
</dbReference>
<dbReference type="Proteomes" id="UP000526408">
    <property type="component" value="Unassembled WGS sequence"/>
</dbReference>
<keyword evidence="1" id="KW-0472">Membrane</keyword>
<name>A0A7X6JYT8_9RHOB</name>
<dbReference type="PANTHER" id="PTHR34821:SF2">
    <property type="entry name" value="INNER MEMBRANE PROTEIN YDCZ"/>
    <property type="match status" value="1"/>
</dbReference>
<dbReference type="Pfam" id="PF04657">
    <property type="entry name" value="DMT_YdcZ"/>
    <property type="match status" value="1"/>
</dbReference>
<feature type="transmembrane region" description="Helical" evidence="1">
    <location>
        <begin position="69"/>
        <end position="90"/>
    </location>
</feature>
<organism evidence="2 3">
    <name type="scientific">Roseicyclus persicicus</name>
    <dbReference type="NCBI Taxonomy" id="2650661"/>
    <lineage>
        <taxon>Bacteria</taxon>
        <taxon>Pseudomonadati</taxon>
        <taxon>Pseudomonadota</taxon>
        <taxon>Alphaproteobacteria</taxon>
        <taxon>Rhodobacterales</taxon>
        <taxon>Roseobacteraceae</taxon>
        <taxon>Roseicyclus</taxon>
    </lineage>
</organism>
<protein>
    <submittedName>
        <fullName evidence="2">DMT family transporter</fullName>
    </submittedName>
</protein>
<accession>A0A7X6JYT8</accession>
<dbReference type="AlphaFoldDB" id="A0A7X6JYT8"/>
<dbReference type="EMBL" id="JAAZQQ010000006">
    <property type="protein sequence ID" value="NKX46230.1"/>
    <property type="molecule type" value="Genomic_DNA"/>
</dbReference>
<reference evidence="2 3" key="1">
    <citation type="submission" date="2020-04" db="EMBL/GenBank/DDBJ databases">
        <authorList>
            <person name="Yoon J."/>
        </authorList>
    </citation>
    <scope>NUCLEOTIDE SEQUENCE [LARGE SCALE GENOMIC DNA]</scope>
    <source>
        <strain evidence="2 3">KMU-115</strain>
    </source>
</reference>
<keyword evidence="1" id="KW-1133">Transmembrane helix</keyword>
<dbReference type="InterPro" id="IPR006750">
    <property type="entry name" value="YdcZ"/>
</dbReference>
<sequence length="147" mass="14661">MGYQAMVMLLAGVGIPILAALNARLGANIGSPAAAALVLFVVAFCATGVAVLATGTGAFAALAAQPRHLFLGGLFVAFYVLSVTYVAPSFGVGNAVFFVLLGQLVSAALIDHFGLFGARVAEVSPLRLAGIVVMAAGVALTQLAGRG</sequence>
<feature type="transmembrane region" description="Helical" evidence="1">
    <location>
        <begin position="96"/>
        <end position="116"/>
    </location>
</feature>
<keyword evidence="1" id="KW-0812">Transmembrane</keyword>
<comment type="caution">
    <text evidence="2">The sequence shown here is derived from an EMBL/GenBank/DDBJ whole genome shotgun (WGS) entry which is preliminary data.</text>
</comment>
<gene>
    <name evidence="2" type="ORF">HCU73_16680</name>
</gene>
<dbReference type="GO" id="GO:0005886">
    <property type="term" value="C:plasma membrane"/>
    <property type="evidence" value="ECO:0007669"/>
    <property type="project" value="TreeGrafter"/>
</dbReference>
<feature type="transmembrane region" description="Helical" evidence="1">
    <location>
        <begin position="128"/>
        <end position="145"/>
    </location>
</feature>
<keyword evidence="3" id="KW-1185">Reference proteome</keyword>
<evidence type="ECO:0000313" key="3">
    <source>
        <dbReference type="Proteomes" id="UP000526408"/>
    </source>
</evidence>
<feature type="transmembrane region" description="Helical" evidence="1">
    <location>
        <begin position="36"/>
        <end position="62"/>
    </location>
</feature>